<reference evidence="2 3" key="1">
    <citation type="journal article" date="2017" name="Nat. Commun.">
        <title>Genome assembly with in vitro proximity ligation data and whole-genome triplication in lettuce.</title>
        <authorList>
            <person name="Reyes-Chin-Wo S."/>
            <person name="Wang Z."/>
            <person name="Yang X."/>
            <person name="Kozik A."/>
            <person name="Arikit S."/>
            <person name="Song C."/>
            <person name="Xia L."/>
            <person name="Froenicke L."/>
            <person name="Lavelle D.O."/>
            <person name="Truco M.J."/>
            <person name="Xia R."/>
            <person name="Zhu S."/>
            <person name="Xu C."/>
            <person name="Xu H."/>
            <person name="Xu X."/>
            <person name="Cox K."/>
            <person name="Korf I."/>
            <person name="Meyers B.C."/>
            <person name="Michelmore R.W."/>
        </authorList>
    </citation>
    <scope>NUCLEOTIDE SEQUENCE [LARGE SCALE GENOMIC DNA]</scope>
    <source>
        <strain evidence="3">cv. Salinas</strain>
        <tissue evidence="2">Seedlings</tissue>
    </source>
</reference>
<keyword evidence="3" id="KW-1185">Reference proteome</keyword>
<dbReference type="EMBL" id="NBSK02000004">
    <property type="protein sequence ID" value="KAJ0209507.1"/>
    <property type="molecule type" value="Genomic_DNA"/>
</dbReference>
<evidence type="ECO:0000256" key="1">
    <source>
        <dbReference type="SAM" id="Phobius"/>
    </source>
</evidence>
<dbReference type="Proteomes" id="UP000235145">
    <property type="component" value="Unassembled WGS sequence"/>
</dbReference>
<proteinExistence type="predicted"/>
<feature type="transmembrane region" description="Helical" evidence="1">
    <location>
        <begin position="112"/>
        <end position="131"/>
    </location>
</feature>
<protein>
    <submittedName>
        <fullName evidence="2">Uncharacterized protein</fullName>
    </submittedName>
</protein>
<organism evidence="2 3">
    <name type="scientific">Lactuca sativa</name>
    <name type="common">Garden lettuce</name>
    <dbReference type="NCBI Taxonomy" id="4236"/>
    <lineage>
        <taxon>Eukaryota</taxon>
        <taxon>Viridiplantae</taxon>
        <taxon>Streptophyta</taxon>
        <taxon>Embryophyta</taxon>
        <taxon>Tracheophyta</taxon>
        <taxon>Spermatophyta</taxon>
        <taxon>Magnoliopsida</taxon>
        <taxon>eudicotyledons</taxon>
        <taxon>Gunneridae</taxon>
        <taxon>Pentapetalae</taxon>
        <taxon>asterids</taxon>
        <taxon>campanulids</taxon>
        <taxon>Asterales</taxon>
        <taxon>Asteraceae</taxon>
        <taxon>Cichorioideae</taxon>
        <taxon>Cichorieae</taxon>
        <taxon>Lactucinae</taxon>
        <taxon>Lactuca</taxon>
    </lineage>
</organism>
<keyword evidence="1" id="KW-0472">Membrane</keyword>
<dbReference type="AlphaFoldDB" id="A0A9R1XIY5"/>
<gene>
    <name evidence="2" type="ORF">LSAT_V11C400189480</name>
</gene>
<sequence>MPSSRICRGHWVTSLALSNEVNTSGMFLIPFRDMGANALGNMRVEHRWIMASIARVMRHLGMDHPPFPQTDSVVRPPAQPRGTIHDGVGTFLGIIMMIARRIRRTRKVSMRVASRLGCILILIFTYFVGYIFDTLMHFLVCVCIYMVSVLSFIDFVSSQCIGSITRKHR</sequence>
<evidence type="ECO:0000313" key="2">
    <source>
        <dbReference type="EMBL" id="KAJ0209507.1"/>
    </source>
</evidence>
<comment type="caution">
    <text evidence="2">The sequence shown here is derived from an EMBL/GenBank/DDBJ whole genome shotgun (WGS) entry which is preliminary data.</text>
</comment>
<feature type="transmembrane region" description="Helical" evidence="1">
    <location>
        <begin position="137"/>
        <end position="157"/>
    </location>
</feature>
<keyword evidence="1" id="KW-0812">Transmembrane</keyword>
<accession>A0A9R1XIY5</accession>
<name>A0A9R1XIY5_LACSA</name>
<evidence type="ECO:0000313" key="3">
    <source>
        <dbReference type="Proteomes" id="UP000235145"/>
    </source>
</evidence>
<keyword evidence="1" id="KW-1133">Transmembrane helix</keyword>